<organism evidence="1 2">
    <name type="scientific">Rhynchophorus ferrugineus</name>
    <name type="common">Red palm weevil</name>
    <name type="synonym">Curculio ferrugineus</name>
    <dbReference type="NCBI Taxonomy" id="354439"/>
    <lineage>
        <taxon>Eukaryota</taxon>
        <taxon>Metazoa</taxon>
        <taxon>Ecdysozoa</taxon>
        <taxon>Arthropoda</taxon>
        <taxon>Hexapoda</taxon>
        <taxon>Insecta</taxon>
        <taxon>Pterygota</taxon>
        <taxon>Neoptera</taxon>
        <taxon>Endopterygota</taxon>
        <taxon>Coleoptera</taxon>
        <taxon>Polyphaga</taxon>
        <taxon>Cucujiformia</taxon>
        <taxon>Curculionidae</taxon>
        <taxon>Dryophthorinae</taxon>
        <taxon>Rhynchophorus</taxon>
    </lineage>
</organism>
<dbReference type="EMBL" id="JAACXV010000122">
    <property type="protein sequence ID" value="KAF7283285.1"/>
    <property type="molecule type" value="Genomic_DNA"/>
</dbReference>
<dbReference type="AlphaFoldDB" id="A0A834ISQ8"/>
<comment type="caution">
    <text evidence="1">The sequence shown here is derived from an EMBL/GenBank/DDBJ whole genome shotgun (WGS) entry which is preliminary data.</text>
</comment>
<gene>
    <name evidence="1" type="ORF">GWI33_001025</name>
</gene>
<evidence type="ECO:0000313" key="2">
    <source>
        <dbReference type="Proteomes" id="UP000625711"/>
    </source>
</evidence>
<protein>
    <submittedName>
        <fullName evidence="1">Uncharacterized protein</fullName>
    </submittedName>
</protein>
<sequence length="164" mass="18210">MTQFHSIRLTLARLISPAHPTGKSVPCQRYERLTLRILSGNAAAIDGHIKKLSNILSGKWQPIFISLIRGCLVVPPAPALTDWRPLSHTATYASMTQFLVRPLFADKLYADLLESVADIVNQIPVPRPENGSSGPPPSPPYPRPFLDRLARPSWDNLHRLIVGH</sequence>
<accession>A0A834ISQ8</accession>
<proteinExistence type="predicted"/>
<name>A0A834ISQ8_RHYFE</name>
<dbReference type="Proteomes" id="UP000625711">
    <property type="component" value="Unassembled WGS sequence"/>
</dbReference>
<evidence type="ECO:0000313" key="1">
    <source>
        <dbReference type="EMBL" id="KAF7283285.1"/>
    </source>
</evidence>
<reference evidence="1" key="1">
    <citation type="submission" date="2020-08" db="EMBL/GenBank/DDBJ databases">
        <title>Genome sequencing and assembly of the red palm weevil Rhynchophorus ferrugineus.</title>
        <authorList>
            <person name="Dias G.B."/>
            <person name="Bergman C.M."/>
            <person name="Manee M."/>
        </authorList>
    </citation>
    <scope>NUCLEOTIDE SEQUENCE</scope>
    <source>
        <strain evidence="1">AA-2017</strain>
        <tissue evidence="1">Whole larva</tissue>
    </source>
</reference>
<keyword evidence="2" id="KW-1185">Reference proteome</keyword>